<keyword evidence="3 7" id="KW-0378">Hydrolase</keyword>
<dbReference type="PRINTS" id="PR00719">
    <property type="entry name" value="LMWPTPASE"/>
</dbReference>
<dbReference type="Pfam" id="PF01451">
    <property type="entry name" value="LMWPc"/>
    <property type="match status" value="1"/>
</dbReference>
<reference evidence="7 8" key="1">
    <citation type="submission" date="2020-07" db="EMBL/GenBank/DDBJ databases">
        <title>Sequencing the genomes of 1000 actinobacteria strains.</title>
        <authorList>
            <person name="Klenk H.-P."/>
        </authorList>
    </citation>
    <scope>NUCLEOTIDE SEQUENCE [LARGE SCALE GENOMIC DNA]</scope>
    <source>
        <strain evidence="7 8">DSM 24723</strain>
    </source>
</reference>
<evidence type="ECO:0000259" key="6">
    <source>
        <dbReference type="SMART" id="SM00226"/>
    </source>
</evidence>
<feature type="active site" evidence="5">
    <location>
        <position position="17"/>
    </location>
</feature>
<dbReference type="EMBL" id="JACBZX010000001">
    <property type="protein sequence ID" value="NYG36168.1"/>
    <property type="molecule type" value="Genomic_DNA"/>
</dbReference>
<evidence type="ECO:0000256" key="2">
    <source>
        <dbReference type="ARBA" id="ARBA00013064"/>
    </source>
</evidence>
<keyword evidence="8" id="KW-1185">Reference proteome</keyword>
<dbReference type="PANTHER" id="PTHR11717">
    <property type="entry name" value="LOW MOLECULAR WEIGHT PROTEIN TYROSINE PHOSPHATASE"/>
    <property type="match status" value="1"/>
</dbReference>
<proteinExistence type="inferred from homology"/>
<comment type="caution">
    <text evidence="7">The sequence shown here is derived from an EMBL/GenBank/DDBJ whole genome shotgun (WGS) entry which is preliminary data.</text>
</comment>
<dbReference type="GO" id="GO:0004725">
    <property type="term" value="F:protein tyrosine phosphatase activity"/>
    <property type="evidence" value="ECO:0007669"/>
    <property type="project" value="UniProtKB-EC"/>
</dbReference>
<organism evidence="7 8">
    <name type="scientific">Janibacter alkaliphilus</name>
    <dbReference type="NCBI Taxonomy" id="1069963"/>
    <lineage>
        <taxon>Bacteria</taxon>
        <taxon>Bacillati</taxon>
        <taxon>Actinomycetota</taxon>
        <taxon>Actinomycetes</taxon>
        <taxon>Micrococcales</taxon>
        <taxon>Intrasporangiaceae</taxon>
        <taxon>Janibacter</taxon>
    </lineage>
</organism>
<evidence type="ECO:0000256" key="1">
    <source>
        <dbReference type="ARBA" id="ARBA00011063"/>
    </source>
</evidence>
<dbReference type="Gene3D" id="3.40.50.2300">
    <property type="match status" value="1"/>
</dbReference>
<dbReference type="InterPro" id="IPR017867">
    <property type="entry name" value="Tyr_phospatase_low_mol_wt"/>
</dbReference>
<sequence>MDRPYRITVVCTGNICRSPMAELVLRERLDAAGLGDQAVVDSAGTTAWEEGNPPDPRTVDVLRRHGHDVDGWQHRARVMERSWFPETDLVLAADHGHFSTLRRMAPTPADKDKVHMLRAFDPAVPSEAEQGMDDPWYGDEAGFERTYAEVDGAADGVVDRVRADLASRG</sequence>
<feature type="domain" description="Phosphotyrosine protein phosphatase I" evidence="6">
    <location>
        <begin position="5"/>
        <end position="160"/>
    </location>
</feature>
<evidence type="ECO:0000256" key="4">
    <source>
        <dbReference type="ARBA" id="ARBA00022912"/>
    </source>
</evidence>
<dbReference type="InterPro" id="IPR036196">
    <property type="entry name" value="Ptyr_pPase_sf"/>
</dbReference>
<dbReference type="EC" id="3.1.3.48" evidence="2"/>
<feature type="active site" description="Proton donor" evidence="5">
    <location>
        <position position="134"/>
    </location>
</feature>
<accession>A0A852X143</accession>
<dbReference type="InterPro" id="IPR050438">
    <property type="entry name" value="LMW_PTPase"/>
</dbReference>
<protein>
    <recommendedName>
        <fullName evidence="2">protein-tyrosine-phosphatase</fullName>
        <ecNumber evidence="2">3.1.3.48</ecNumber>
    </recommendedName>
</protein>
<evidence type="ECO:0000256" key="5">
    <source>
        <dbReference type="PIRSR" id="PIRSR617867-1"/>
    </source>
</evidence>
<dbReference type="CDD" id="cd16343">
    <property type="entry name" value="LMWPTP"/>
    <property type="match status" value="1"/>
</dbReference>
<dbReference type="RefSeq" id="WP_179461722.1">
    <property type="nucleotide sequence ID" value="NZ_JACBZX010000001.1"/>
</dbReference>
<evidence type="ECO:0000313" key="8">
    <source>
        <dbReference type="Proteomes" id="UP000592181"/>
    </source>
</evidence>
<feature type="active site" description="Nucleophile" evidence="5">
    <location>
        <position position="11"/>
    </location>
</feature>
<gene>
    <name evidence="7" type="ORF">BJY28_000637</name>
</gene>
<dbReference type="Proteomes" id="UP000592181">
    <property type="component" value="Unassembled WGS sequence"/>
</dbReference>
<name>A0A852X143_9MICO</name>
<keyword evidence="4" id="KW-0904">Protein phosphatase</keyword>
<dbReference type="SMART" id="SM00226">
    <property type="entry name" value="LMWPc"/>
    <property type="match status" value="1"/>
</dbReference>
<evidence type="ECO:0000313" key="7">
    <source>
        <dbReference type="EMBL" id="NYG36168.1"/>
    </source>
</evidence>
<dbReference type="InterPro" id="IPR023485">
    <property type="entry name" value="Ptyr_pPase"/>
</dbReference>
<comment type="similarity">
    <text evidence="1">Belongs to the low molecular weight phosphotyrosine protein phosphatase family.</text>
</comment>
<dbReference type="AlphaFoldDB" id="A0A852X143"/>
<evidence type="ECO:0000256" key="3">
    <source>
        <dbReference type="ARBA" id="ARBA00022801"/>
    </source>
</evidence>
<dbReference type="PANTHER" id="PTHR11717:SF7">
    <property type="entry name" value="LOW MOLECULAR WEIGHT PHOSPHOTYROSINE PROTEIN PHOSPHATASE"/>
    <property type="match status" value="1"/>
</dbReference>
<dbReference type="SUPFAM" id="SSF52788">
    <property type="entry name" value="Phosphotyrosine protein phosphatases I"/>
    <property type="match status" value="1"/>
</dbReference>